<keyword evidence="1" id="KW-0812">Transmembrane</keyword>
<keyword evidence="1" id="KW-1133">Transmembrane helix</keyword>
<dbReference type="KEGG" id="oni:Osc7112_6704"/>
<feature type="transmembrane region" description="Helical" evidence="1">
    <location>
        <begin position="71"/>
        <end position="95"/>
    </location>
</feature>
<name>K9VRV0_9CYAN</name>
<organism evidence="2 3">
    <name type="scientific">Phormidium nigroviride PCC 7112</name>
    <dbReference type="NCBI Taxonomy" id="179408"/>
    <lineage>
        <taxon>Bacteria</taxon>
        <taxon>Bacillati</taxon>
        <taxon>Cyanobacteriota</taxon>
        <taxon>Cyanophyceae</taxon>
        <taxon>Oscillatoriophycideae</taxon>
        <taxon>Oscillatoriales</taxon>
        <taxon>Oscillatoriaceae</taxon>
        <taxon>Phormidium</taxon>
    </lineage>
</organism>
<gene>
    <name evidence="2" type="ORF">Osc7112_6704</name>
</gene>
<dbReference type="EMBL" id="CP003616">
    <property type="protein sequence ID" value="AFZ10808.1"/>
    <property type="molecule type" value="Genomic_DNA"/>
</dbReference>
<keyword evidence="1" id="KW-0472">Membrane</keyword>
<dbReference type="Proteomes" id="UP000010478">
    <property type="component" value="Plasmid pOSC7112.02"/>
</dbReference>
<evidence type="ECO:0000313" key="3">
    <source>
        <dbReference type="Proteomes" id="UP000010478"/>
    </source>
</evidence>
<dbReference type="HOGENOM" id="CLU_2233802_0_0_3"/>
<geneLocation type="plasmid" evidence="2 3">
    <name>pOSC7112.02</name>
</geneLocation>
<evidence type="ECO:0000313" key="2">
    <source>
        <dbReference type="EMBL" id="AFZ10808.1"/>
    </source>
</evidence>
<keyword evidence="3" id="KW-1185">Reference proteome</keyword>
<feature type="transmembrane region" description="Helical" evidence="1">
    <location>
        <begin position="49"/>
        <end position="65"/>
    </location>
</feature>
<evidence type="ECO:0000256" key="1">
    <source>
        <dbReference type="SAM" id="Phobius"/>
    </source>
</evidence>
<reference evidence="2 3" key="1">
    <citation type="submission" date="2012-05" db="EMBL/GenBank/DDBJ databases">
        <title>Finished plasmid 2 of genome of Oscillatoria sp. PCC 7112.</title>
        <authorList>
            <consortium name="US DOE Joint Genome Institute"/>
            <person name="Gugger M."/>
            <person name="Coursin T."/>
            <person name="Rippka R."/>
            <person name="Tandeau De Marsac N."/>
            <person name="Huntemann M."/>
            <person name="Wei C.-L."/>
            <person name="Han J."/>
            <person name="Detter J.C."/>
            <person name="Han C."/>
            <person name="Tapia R."/>
            <person name="Davenport K."/>
            <person name="Daligault H."/>
            <person name="Erkkila T."/>
            <person name="Gu W."/>
            <person name="Munk A.C.C."/>
            <person name="Teshima H."/>
            <person name="Xu Y."/>
            <person name="Chain P."/>
            <person name="Chen A."/>
            <person name="Krypides N."/>
            <person name="Mavromatis K."/>
            <person name="Markowitz V."/>
            <person name="Szeto E."/>
            <person name="Ivanova N."/>
            <person name="Mikhailova N."/>
            <person name="Ovchinnikova G."/>
            <person name="Pagani I."/>
            <person name="Pati A."/>
            <person name="Goodwin L."/>
            <person name="Peters L."/>
            <person name="Pitluck S."/>
            <person name="Woyke T."/>
            <person name="Kerfeld C."/>
        </authorList>
    </citation>
    <scope>NUCLEOTIDE SEQUENCE [LARGE SCALE GENOMIC DNA]</scope>
    <source>
        <strain evidence="2 3">PCC 7112</strain>
        <plasmid evidence="2 3">pOSC7112.02</plasmid>
    </source>
</reference>
<sequence>MGQAVFTAELNKTSNLDRIASDAWAVHLCWIAIVSEKGVFFLMFERQTAILVSIFLAALISIAKFRQDIVMLLGGLAAFGIYYFLFLHNILLGILSSGGTLVVRQ</sequence>
<protein>
    <submittedName>
        <fullName evidence="2">Uncharacterized protein</fullName>
    </submittedName>
</protein>
<keyword evidence="2" id="KW-0614">Plasmid</keyword>
<dbReference type="AlphaFoldDB" id="K9VRV0"/>
<proteinExistence type="predicted"/>
<accession>K9VRV0</accession>